<reference evidence="2" key="1">
    <citation type="submission" date="2016-10" db="EMBL/GenBank/DDBJ databases">
        <authorList>
            <person name="Varghese N."/>
            <person name="Submissions S."/>
        </authorList>
    </citation>
    <scope>NUCLEOTIDE SEQUENCE [LARGE SCALE GENOMIC DNA]</scope>
    <source>
        <strain evidence="2">DSM 21857</strain>
    </source>
</reference>
<keyword evidence="2" id="KW-1185">Reference proteome</keyword>
<protein>
    <submittedName>
        <fullName evidence="1">Uncharacterized protein</fullName>
    </submittedName>
</protein>
<evidence type="ECO:0000313" key="2">
    <source>
        <dbReference type="Proteomes" id="UP000242763"/>
    </source>
</evidence>
<dbReference type="Proteomes" id="UP000242763">
    <property type="component" value="Unassembled WGS sequence"/>
</dbReference>
<dbReference type="STRING" id="1121003.SAMN03080618_02511"/>
<gene>
    <name evidence="1" type="ORF">SAMN03080618_02511</name>
</gene>
<dbReference type="AlphaFoldDB" id="A0A1I3Q3L0"/>
<organism evidence="1 2">
    <name type="scientific">Aquamicrobium aerolatum DSM 21857</name>
    <dbReference type="NCBI Taxonomy" id="1121003"/>
    <lineage>
        <taxon>Bacteria</taxon>
        <taxon>Pseudomonadati</taxon>
        <taxon>Pseudomonadota</taxon>
        <taxon>Alphaproteobacteria</taxon>
        <taxon>Hyphomicrobiales</taxon>
        <taxon>Phyllobacteriaceae</taxon>
        <taxon>Aerobium</taxon>
    </lineage>
</organism>
<evidence type="ECO:0000313" key="1">
    <source>
        <dbReference type="EMBL" id="SFJ28289.1"/>
    </source>
</evidence>
<sequence length="378" mass="42658">MERGNEQDERNNRAQWPRDTPQYTFVFRALHSLGRQMFGEEWPQDEVHIFDNANLNAVVENLQQMCESGQCWATIQLPITGQMFHLTRDAMTTNAFRDAIVAGKIEVAAEAILAEDFRPLNRLIGTRQWLFIEDAAPRIQPTRFDGILIDEDPMQMPLWSIGMAMVWIAYRSPGKMREICSTPLEVLLLSYGDGTPAEVIAARHALLGALATGAIAATGRPASGRRREIDKLEWADLQLFFDDREAGLEYRAFGQERDGSGRPRDASYCDLRIERNQVTNHVWRQPSDRISPTEDKLRVQPVLQTTSIMEVEVPMAPKPIRQAPQRTRATKAIEALFPNGVPDRTEMRDGHLTKVVADKIGTDAPSRETILRAAGRKG</sequence>
<dbReference type="EMBL" id="FORF01000014">
    <property type="protein sequence ID" value="SFJ28289.1"/>
    <property type="molecule type" value="Genomic_DNA"/>
</dbReference>
<name>A0A1I3Q3L0_9HYPH</name>
<proteinExistence type="predicted"/>
<accession>A0A1I3Q3L0</accession>